<evidence type="ECO:0000256" key="1">
    <source>
        <dbReference type="ARBA" id="ARBA00009080"/>
    </source>
</evidence>
<dbReference type="SUPFAM" id="SSF51735">
    <property type="entry name" value="NAD(P)-binding Rossmann-fold domains"/>
    <property type="match status" value="1"/>
</dbReference>
<evidence type="ECO:0000256" key="2">
    <source>
        <dbReference type="ARBA" id="ARBA00023002"/>
    </source>
</evidence>
<comment type="caution">
    <text evidence="6">The sequence shown here is derived from an EMBL/GenBank/DDBJ whole genome shotgun (WGS) entry which is preliminary data.</text>
</comment>
<dbReference type="InterPro" id="IPR036291">
    <property type="entry name" value="NAD(P)-bd_dom_sf"/>
</dbReference>
<dbReference type="InterPro" id="IPR008927">
    <property type="entry name" value="6-PGluconate_DH-like_C_sf"/>
</dbReference>
<evidence type="ECO:0000259" key="5">
    <source>
        <dbReference type="Pfam" id="PF14833"/>
    </source>
</evidence>
<dbReference type="InterPro" id="IPR051265">
    <property type="entry name" value="HIBADH-related_NP60_sf"/>
</dbReference>
<feature type="domain" description="3-hydroxyisobutyrate dehydrogenase-like NAD-binding" evidence="5">
    <location>
        <begin position="163"/>
        <end position="282"/>
    </location>
</feature>
<dbReference type="InterPro" id="IPR006115">
    <property type="entry name" value="6PGDH_NADP-bd"/>
</dbReference>
<gene>
    <name evidence="6" type="ORF">SYYSPA8_14340</name>
</gene>
<dbReference type="PANTHER" id="PTHR43580:SF2">
    <property type="entry name" value="CYTOKINE-LIKE NUCLEAR FACTOR N-PAC"/>
    <property type="match status" value="1"/>
</dbReference>
<name>A0ABQ5NYN9_9ACTN</name>
<dbReference type="Pfam" id="PF14833">
    <property type="entry name" value="NAD_binding_11"/>
    <property type="match status" value="1"/>
</dbReference>
<dbReference type="Pfam" id="PF03446">
    <property type="entry name" value="NAD_binding_2"/>
    <property type="match status" value="1"/>
</dbReference>
<comment type="similarity">
    <text evidence="1">Belongs to the HIBADH-related family.</text>
</comment>
<evidence type="ECO:0000256" key="3">
    <source>
        <dbReference type="ARBA" id="ARBA00023027"/>
    </source>
</evidence>
<dbReference type="RefSeq" id="WP_323447547.1">
    <property type="nucleotide sequence ID" value="NZ_BSBI01000005.1"/>
</dbReference>
<sequence>MSATTAAVLGLGVMGGGIARRLLDRGVALTVWNRSPEPAETLGALGAAVARTPAEAARDADVVLVSLADGAATEQVLLGPDGVLADGPVDGVLASASTISPDLLRVLRERAPALLDLGLLGNGDHARSGELRIYAGGTDTDLARARGILDLLAKQVVHVGGPGDGMRLKLLMNTLMGIQVQAMAEATALGEAAGLPRRTVLDAITTSGFSTPVMGFKARRIAADRYDTPDFRLRLMAKDLALAVSEADRTGLHLPLVASALATHEQAVRHGDGDLDCAAIGRTLTASDGEGGRP</sequence>
<proteinExistence type="inferred from homology"/>
<keyword evidence="2" id="KW-0560">Oxidoreductase</keyword>
<reference evidence="6 7" key="1">
    <citation type="submission" date="2022-10" db="EMBL/GenBank/DDBJ databases">
        <title>Draft genome sequence of Streptomyces sp. YSPA8.</title>
        <authorList>
            <person name="Moriuchi R."/>
            <person name="Dohra H."/>
            <person name="Yamamura H."/>
            <person name="Kodani S."/>
        </authorList>
    </citation>
    <scope>NUCLEOTIDE SEQUENCE [LARGE SCALE GENOMIC DNA]</scope>
    <source>
        <strain evidence="6 7">YSPA8</strain>
    </source>
</reference>
<dbReference type="PANTHER" id="PTHR43580">
    <property type="entry name" value="OXIDOREDUCTASE GLYR1-RELATED"/>
    <property type="match status" value="1"/>
</dbReference>
<keyword evidence="7" id="KW-1185">Reference proteome</keyword>
<dbReference type="InterPro" id="IPR015815">
    <property type="entry name" value="HIBADH-related"/>
</dbReference>
<feature type="domain" description="6-phosphogluconate dehydrogenase NADP-binding" evidence="4">
    <location>
        <begin position="7"/>
        <end position="160"/>
    </location>
</feature>
<protein>
    <submittedName>
        <fullName evidence="6">NAD(P)-dependent oxidoreductase</fullName>
    </submittedName>
</protein>
<dbReference type="InterPro" id="IPR013328">
    <property type="entry name" value="6PGD_dom2"/>
</dbReference>
<accession>A0ABQ5NYN9</accession>
<keyword evidence="3" id="KW-0520">NAD</keyword>
<dbReference type="InterPro" id="IPR029154">
    <property type="entry name" value="HIBADH-like_NADP-bd"/>
</dbReference>
<dbReference type="EMBL" id="BSBI01000005">
    <property type="protein sequence ID" value="GLF95487.1"/>
    <property type="molecule type" value="Genomic_DNA"/>
</dbReference>
<organism evidence="6 7">
    <name type="scientific">Streptomyces yaizuensis</name>
    <dbReference type="NCBI Taxonomy" id="2989713"/>
    <lineage>
        <taxon>Bacteria</taxon>
        <taxon>Bacillati</taxon>
        <taxon>Actinomycetota</taxon>
        <taxon>Actinomycetes</taxon>
        <taxon>Kitasatosporales</taxon>
        <taxon>Streptomycetaceae</taxon>
        <taxon>Streptomyces</taxon>
    </lineage>
</organism>
<dbReference type="SUPFAM" id="SSF48179">
    <property type="entry name" value="6-phosphogluconate dehydrogenase C-terminal domain-like"/>
    <property type="match status" value="1"/>
</dbReference>
<dbReference type="PIRSF" id="PIRSF000103">
    <property type="entry name" value="HIBADH"/>
    <property type="match status" value="1"/>
</dbReference>
<dbReference type="Gene3D" id="1.10.1040.10">
    <property type="entry name" value="N-(1-d-carboxylethyl)-l-norvaline Dehydrogenase, domain 2"/>
    <property type="match status" value="1"/>
</dbReference>
<evidence type="ECO:0000259" key="4">
    <source>
        <dbReference type="Pfam" id="PF03446"/>
    </source>
</evidence>
<evidence type="ECO:0000313" key="7">
    <source>
        <dbReference type="Proteomes" id="UP001291653"/>
    </source>
</evidence>
<dbReference type="Gene3D" id="3.40.50.720">
    <property type="entry name" value="NAD(P)-binding Rossmann-like Domain"/>
    <property type="match status" value="1"/>
</dbReference>
<dbReference type="Proteomes" id="UP001291653">
    <property type="component" value="Unassembled WGS sequence"/>
</dbReference>
<evidence type="ECO:0000313" key="6">
    <source>
        <dbReference type="EMBL" id="GLF95487.1"/>
    </source>
</evidence>